<dbReference type="Proteomes" id="UP000595437">
    <property type="component" value="Chromosome 3"/>
</dbReference>
<evidence type="ECO:0000313" key="2">
    <source>
        <dbReference type="Proteomes" id="UP000595437"/>
    </source>
</evidence>
<dbReference type="EMBL" id="CP045892">
    <property type="protein sequence ID" value="QQP53058.1"/>
    <property type="molecule type" value="Genomic_DNA"/>
</dbReference>
<dbReference type="AlphaFoldDB" id="A0A7T8QRZ8"/>
<accession>A0A7T8QRZ8</accession>
<name>A0A7T8QRZ8_CALRO</name>
<keyword evidence="2" id="KW-1185">Reference proteome</keyword>
<gene>
    <name evidence="1" type="ORF">FKW44_005396</name>
</gene>
<organism evidence="1 2">
    <name type="scientific">Caligus rogercresseyi</name>
    <name type="common">Sea louse</name>
    <dbReference type="NCBI Taxonomy" id="217165"/>
    <lineage>
        <taxon>Eukaryota</taxon>
        <taxon>Metazoa</taxon>
        <taxon>Ecdysozoa</taxon>
        <taxon>Arthropoda</taxon>
        <taxon>Crustacea</taxon>
        <taxon>Multicrustacea</taxon>
        <taxon>Hexanauplia</taxon>
        <taxon>Copepoda</taxon>
        <taxon>Siphonostomatoida</taxon>
        <taxon>Caligidae</taxon>
        <taxon>Caligus</taxon>
    </lineage>
</organism>
<proteinExistence type="predicted"/>
<evidence type="ECO:0000313" key="1">
    <source>
        <dbReference type="EMBL" id="QQP53058.1"/>
    </source>
</evidence>
<protein>
    <submittedName>
        <fullName evidence="1">Uncharacterized protein</fullName>
    </submittedName>
</protein>
<reference evidence="2" key="1">
    <citation type="submission" date="2021-01" db="EMBL/GenBank/DDBJ databases">
        <title>Caligus Genome Assembly.</title>
        <authorList>
            <person name="Gallardo-Escarate C."/>
        </authorList>
    </citation>
    <scope>NUCLEOTIDE SEQUENCE [LARGE SCALE GENOMIC DNA]</scope>
</reference>
<sequence>MARDAGWKCNYRGEVGSLRFLLRGTEADDCSVSFRQLGDEGDIIVIELVVDGCIIKFIIDLESYEEN</sequence>